<feature type="region of interest" description="Disordered" evidence="4">
    <location>
        <begin position="235"/>
        <end position="258"/>
    </location>
</feature>
<evidence type="ECO:0000256" key="3">
    <source>
        <dbReference type="ARBA" id="ARBA00023204"/>
    </source>
</evidence>
<dbReference type="AlphaFoldDB" id="A0A0G2FYS6"/>
<dbReference type="GO" id="GO:0008263">
    <property type="term" value="F:pyrimidine-specific mismatch base pair DNA N-glycosylase activity"/>
    <property type="evidence" value="ECO:0007669"/>
    <property type="project" value="TreeGrafter"/>
</dbReference>
<evidence type="ECO:0000256" key="1">
    <source>
        <dbReference type="ARBA" id="ARBA00022763"/>
    </source>
</evidence>
<dbReference type="Pfam" id="PF03167">
    <property type="entry name" value="UDG"/>
    <property type="match status" value="1"/>
</dbReference>
<keyword evidence="3" id="KW-0234">DNA repair</keyword>
<reference evidence="6 7" key="2">
    <citation type="submission" date="2015-05" db="EMBL/GenBank/DDBJ databases">
        <authorList>
            <person name="Morales-Cruz A."/>
            <person name="Amrine K.C."/>
            <person name="Cantu D."/>
        </authorList>
    </citation>
    <scope>NUCLEOTIDE SEQUENCE [LARGE SCALE GENOMIC DNA]</scope>
    <source>
        <strain evidence="6">DA912</strain>
    </source>
</reference>
<name>A0A0G2FYS6_9PEZI</name>
<dbReference type="OrthoDB" id="565731at2759"/>
<accession>A0A0G2FYS6</accession>
<proteinExistence type="predicted"/>
<feature type="compositionally biased region" description="Basic and acidic residues" evidence="4">
    <location>
        <begin position="249"/>
        <end position="258"/>
    </location>
</feature>
<dbReference type="Gene3D" id="3.40.470.10">
    <property type="entry name" value="Uracil-DNA glycosylase-like domain"/>
    <property type="match status" value="1"/>
</dbReference>
<dbReference type="Proteomes" id="UP000034680">
    <property type="component" value="Unassembled WGS sequence"/>
</dbReference>
<dbReference type="SUPFAM" id="SSF52141">
    <property type="entry name" value="Uracil-DNA glycosylase-like"/>
    <property type="match status" value="1"/>
</dbReference>
<evidence type="ECO:0000256" key="4">
    <source>
        <dbReference type="SAM" id="MobiDB-lite"/>
    </source>
</evidence>
<dbReference type="EMBL" id="LCUC01000030">
    <property type="protein sequence ID" value="KKY39231.1"/>
    <property type="molecule type" value="Genomic_DNA"/>
</dbReference>
<keyword evidence="1" id="KW-0227">DNA damage</keyword>
<keyword evidence="7" id="KW-1185">Reference proteome</keyword>
<dbReference type="InterPro" id="IPR036895">
    <property type="entry name" value="Uracil-DNA_glycosylase-like_sf"/>
</dbReference>
<comment type="caution">
    <text evidence="6">The sequence shown here is derived from an EMBL/GenBank/DDBJ whole genome shotgun (WGS) entry which is preliminary data.</text>
</comment>
<dbReference type="PANTHER" id="PTHR12159">
    <property type="entry name" value="G/T AND G/U MISMATCH-SPECIFIC DNA GLYCOSYLASE"/>
    <property type="match status" value="1"/>
</dbReference>
<dbReference type="InterPro" id="IPR015637">
    <property type="entry name" value="MUG/TDG"/>
</dbReference>
<dbReference type="SMART" id="SM00987">
    <property type="entry name" value="UreE_C"/>
    <property type="match status" value="1"/>
</dbReference>
<dbReference type="STRING" id="1214573.A0A0G2FYS6"/>
<dbReference type="FunFam" id="3.40.470.10:FF:000010">
    <property type="entry name" value="G/U mismatch-specific DNA glycosylase"/>
    <property type="match status" value="1"/>
</dbReference>
<feature type="domain" description="Uracil-DNA glycosylase-like" evidence="5">
    <location>
        <begin position="33"/>
        <end position="222"/>
    </location>
</feature>
<feature type="region of interest" description="Disordered" evidence="4">
    <location>
        <begin position="1"/>
        <end position="23"/>
    </location>
</feature>
<dbReference type="GO" id="GO:0006285">
    <property type="term" value="P:base-excision repair, AP site formation"/>
    <property type="evidence" value="ECO:0007669"/>
    <property type="project" value="InterPro"/>
</dbReference>
<keyword evidence="2" id="KW-0378">Hydrolase</keyword>
<evidence type="ECO:0000256" key="2">
    <source>
        <dbReference type="ARBA" id="ARBA00022801"/>
    </source>
</evidence>
<reference evidence="6 7" key="1">
    <citation type="submission" date="2015-05" db="EMBL/GenBank/DDBJ databases">
        <title>Distinctive expansion of gene families associated with plant cell wall degradation and secondary metabolism in the genomes of grapevine trunk pathogens.</title>
        <authorList>
            <person name="Lawrence D.P."/>
            <person name="Travadon R."/>
            <person name="Rolshausen P.E."/>
            <person name="Baumgartner K."/>
        </authorList>
    </citation>
    <scope>NUCLEOTIDE SEQUENCE [LARGE SCALE GENOMIC DNA]</scope>
    <source>
        <strain evidence="6">DA912</strain>
    </source>
</reference>
<feature type="compositionally biased region" description="Basic and acidic residues" evidence="4">
    <location>
        <begin position="1"/>
        <end position="12"/>
    </location>
</feature>
<evidence type="ECO:0000313" key="6">
    <source>
        <dbReference type="EMBL" id="KKY39231.1"/>
    </source>
</evidence>
<evidence type="ECO:0000313" key="7">
    <source>
        <dbReference type="Proteomes" id="UP000034680"/>
    </source>
</evidence>
<dbReference type="CDD" id="cd10028">
    <property type="entry name" value="UDG-F2_TDG_MUG"/>
    <property type="match status" value="1"/>
</dbReference>
<dbReference type="PANTHER" id="PTHR12159:SF9">
    <property type="entry name" value="G_T MISMATCH-SPECIFIC THYMINE DNA GLYCOSYLASE"/>
    <property type="match status" value="1"/>
</dbReference>
<evidence type="ECO:0000259" key="5">
    <source>
        <dbReference type="SMART" id="SM00986"/>
    </source>
</evidence>
<dbReference type="GO" id="GO:0004844">
    <property type="term" value="F:uracil DNA N-glycosylase activity"/>
    <property type="evidence" value="ECO:0007669"/>
    <property type="project" value="TreeGrafter"/>
</dbReference>
<organism evidence="6 7">
    <name type="scientific">Diaporthe ampelina</name>
    <dbReference type="NCBI Taxonomy" id="1214573"/>
    <lineage>
        <taxon>Eukaryota</taxon>
        <taxon>Fungi</taxon>
        <taxon>Dikarya</taxon>
        <taxon>Ascomycota</taxon>
        <taxon>Pezizomycotina</taxon>
        <taxon>Sordariomycetes</taxon>
        <taxon>Sordariomycetidae</taxon>
        <taxon>Diaporthales</taxon>
        <taxon>Diaporthaceae</taxon>
        <taxon>Diaporthe</taxon>
    </lineage>
</organism>
<sequence length="258" mass="28756">MENFRFKAEPQKRNRQKSGYQPPSVYAHLPPLPDALAPNLLALFCGLNPGVRTAQTGHAYNHPSNLFWKLMYSSGVLPVRCSAEEDRTLPARFNLGLTNIVSRPSRNGAELSKAEMDAGVGALEAKVRRWRPEVVVVVGKSIWESVWRVRHGRAIAKDEFRYGWQDEGENIGVGDVRDGEREEGVEYRDGWRGARVFVSSSTSGLAATLSPAEKERIWSELGQWVEARRAGRDVTPGLVDDLSSSPKTPRSETKCKPE</sequence>
<dbReference type="InterPro" id="IPR005122">
    <property type="entry name" value="Uracil-DNA_glycosylase-like"/>
</dbReference>
<protein>
    <submittedName>
        <fullName evidence="6">Putative mismatch-specific thymine-dna glycosylate</fullName>
    </submittedName>
</protein>
<gene>
    <name evidence="6" type="ORF">UCDDA912_g00789</name>
</gene>
<dbReference type="SMART" id="SM00986">
    <property type="entry name" value="UDG"/>
    <property type="match status" value="1"/>
</dbReference>